<evidence type="ECO:0000259" key="1">
    <source>
        <dbReference type="Pfam" id="PF12682"/>
    </source>
</evidence>
<dbReference type="STRING" id="1423783.FC50_GL001120"/>
<proteinExistence type="predicted"/>
<organism evidence="2 3">
    <name type="scientific">Lacticaseibacillus pantheris DSM 15945 = JCM 12539 = NBRC 106106</name>
    <dbReference type="NCBI Taxonomy" id="1423783"/>
    <lineage>
        <taxon>Bacteria</taxon>
        <taxon>Bacillati</taxon>
        <taxon>Bacillota</taxon>
        <taxon>Bacilli</taxon>
        <taxon>Lactobacillales</taxon>
        <taxon>Lactobacillaceae</taxon>
        <taxon>Lacticaseibacillus</taxon>
    </lineage>
</organism>
<sequence>MTYFSRAGINMVAGRQQQLVVGNTARVAIAIADKVSVATNTIEAVEPYPDSYQLTLARARREADQQTWPPVERTPMRVGKVLLLGFPIWGGDLPRPVATWLRQTQLSGVTIYPFCTHEGSRFGTSLTTIANLCPAATVGLGLPVRGNRVQQADAAVRHWLVDNGLLQSTN</sequence>
<dbReference type="PANTHER" id="PTHR39201:SF1">
    <property type="entry name" value="FLAVODOXIN-LIKE DOMAIN-CONTAINING PROTEIN"/>
    <property type="match status" value="1"/>
</dbReference>
<dbReference type="PANTHER" id="PTHR39201">
    <property type="entry name" value="EXPORTED PROTEIN-RELATED"/>
    <property type="match status" value="1"/>
</dbReference>
<name>A0A0R1TZQ3_9LACO</name>
<dbReference type="InterPro" id="IPR029039">
    <property type="entry name" value="Flavoprotein-like_sf"/>
</dbReference>
<dbReference type="SUPFAM" id="SSF52218">
    <property type="entry name" value="Flavoproteins"/>
    <property type="match status" value="1"/>
</dbReference>
<keyword evidence="3" id="KW-1185">Reference proteome</keyword>
<reference evidence="2 3" key="1">
    <citation type="journal article" date="2015" name="Genome Announc.">
        <title>Expanding the biotechnology potential of lactobacilli through comparative genomics of 213 strains and associated genera.</title>
        <authorList>
            <person name="Sun Z."/>
            <person name="Harris H.M."/>
            <person name="McCann A."/>
            <person name="Guo C."/>
            <person name="Argimon S."/>
            <person name="Zhang W."/>
            <person name="Yang X."/>
            <person name="Jeffery I.B."/>
            <person name="Cooney J.C."/>
            <person name="Kagawa T.F."/>
            <person name="Liu W."/>
            <person name="Song Y."/>
            <person name="Salvetti E."/>
            <person name="Wrobel A."/>
            <person name="Rasinkangas P."/>
            <person name="Parkhill J."/>
            <person name="Rea M.C."/>
            <person name="O'Sullivan O."/>
            <person name="Ritari J."/>
            <person name="Douillard F.P."/>
            <person name="Paul Ross R."/>
            <person name="Yang R."/>
            <person name="Briner A.E."/>
            <person name="Felis G.E."/>
            <person name="de Vos W.M."/>
            <person name="Barrangou R."/>
            <person name="Klaenhammer T.R."/>
            <person name="Caufield P.W."/>
            <person name="Cui Y."/>
            <person name="Zhang H."/>
            <person name="O'Toole P.W."/>
        </authorList>
    </citation>
    <scope>NUCLEOTIDE SEQUENCE [LARGE SCALE GENOMIC DNA]</scope>
    <source>
        <strain evidence="2 3">DSM 15945</strain>
    </source>
</reference>
<dbReference type="RefSeq" id="WP_162256041.1">
    <property type="nucleotide sequence ID" value="NZ_AZFJ01000049.1"/>
</dbReference>
<protein>
    <recommendedName>
        <fullName evidence="1">Flavodoxin-like domain-containing protein</fullName>
    </recommendedName>
</protein>
<accession>A0A0R1TZQ3</accession>
<gene>
    <name evidence="2" type="ORF">FC50_GL001120</name>
</gene>
<dbReference type="InterPro" id="IPR008254">
    <property type="entry name" value="Flavodoxin/NO_synth"/>
</dbReference>
<evidence type="ECO:0000313" key="3">
    <source>
        <dbReference type="Proteomes" id="UP000051922"/>
    </source>
</evidence>
<dbReference type="PATRIC" id="fig|1423783.4.peg.1160"/>
<dbReference type="AlphaFoldDB" id="A0A0R1TZQ3"/>
<dbReference type="GO" id="GO:0016651">
    <property type="term" value="F:oxidoreductase activity, acting on NAD(P)H"/>
    <property type="evidence" value="ECO:0007669"/>
    <property type="project" value="UniProtKB-ARBA"/>
</dbReference>
<dbReference type="EMBL" id="AZFJ01000049">
    <property type="protein sequence ID" value="KRL85732.1"/>
    <property type="molecule type" value="Genomic_DNA"/>
</dbReference>
<comment type="caution">
    <text evidence="2">The sequence shown here is derived from an EMBL/GenBank/DDBJ whole genome shotgun (WGS) entry which is preliminary data.</text>
</comment>
<evidence type="ECO:0000313" key="2">
    <source>
        <dbReference type="EMBL" id="KRL85732.1"/>
    </source>
</evidence>
<dbReference type="Pfam" id="PF12682">
    <property type="entry name" value="Flavodoxin_4"/>
    <property type="match status" value="1"/>
</dbReference>
<dbReference type="Proteomes" id="UP000051922">
    <property type="component" value="Unassembled WGS sequence"/>
</dbReference>
<dbReference type="Gene3D" id="3.40.50.360">
    <property type="match status" value="1"/>
</dbReference>
<dbReference type="GO" id="GO:0010181">
    <property type="term" value="F:FMN binding"/>
    <property type="evidence" value="ECO:0007669"/>
    <property type="project" value="InterPro"/>
</dbReference>
<feature type="domain" description="Flavodoxin-like" evidence="1">
    <location>
        <begin position="64"/>
        <end position="143"/>
    </location>
</feature>